<protein>
    <submittedName>
        <fullName evidence="10">Sugar transporter</fullName>
    </submittedName>
</protein>
<evidence type="ECO:0000313" key="10">
    <source>
        <dbReference type="EMBL" id="PKY08539.1"/>
    </source>
</evidence>
<comment type="caution">
    <text evidence="10">The sequence shown here is derived from an EMBL/GenBank/DDBJ whole genome shotgun (WGS) entry which is preliminary data.</text>
</comment>
<keyword evidence="5 8" id="KW-1133">Transmembrane helix</keyword>
<dbReference type="GO" id="GO:0016020">
    <property type="term" value="C:membrane"/>
    <property type="evidence" value="ECO:0007669"/>
    <property type="project" value="UniProtKB-SubCell"/>
</dbReference>
<name>A0A2I1DF88_ASPC2</name>
<evidence type="ECO:0000259" key="9">
    <source>
        <dbReference type="PROSITE" id="PS50850"/>
    </source>
</evidence>
<keyword evidence="10" id="KW-0762">Sugar transport</keyword>
<evidence type="ECO:0000256" key="7">
    <source>
        <dbReference type="RuleBase" id="RU003346"/>
    </source>
</evidence>
<dbReference type="PANTHER" id="PTHR48022">
    <property type="entry name" value="PLASTIDIC GLUCOSE TRANSPORTER 4"/>
    <property type="match status" value="1"/>
</dbReference>
<dbReference type="PROSITE" id="PS50850">
    <property type="entry name" value="MFS"/>
    <property type="match status" value="1"/>
</dbReference>
<dbReference type="NCBIfam" id="TIGR00879">
    <property type="entry name" value="SP"/>
    <property type="match status" value="1"/>
</dbReference>
<comment type="subcellular location">
    <subcellularLocation>
        <location evidence="1">Membrane</location>
        <topology evidence="1">Multi-pass membrane protein</topology>
    </subcellularLocation>
</comment>
<dbReference type="Pfam" id="PF00083">
    <property type="entry name" value="Sugar_tr"/>
    <property type="match status" value="1"/>
</dbReference>
<feature type="transmembrane region" description="Helical" evidence="8">
    <location>
        <begin position="55"/>
        <end position="77"/>
    </location>
</feature>
<evidence type="ECO:0000256" key="4">
    <source>
        <dbReference type="ARBA" id="ARBA00022692"/>
    </source>
</evidence>
<accession>A0A2I1DF88</accession>
<evidence type="ECO:0000313" key="11">
    <source>
        <dbReference type="Proteomes" id="UP000234254"/>
    </source>
</evidence>
<dbReference type="InterPro" id="IPR050360">
    <property type="entry name" value="MFS_Sugar_Transporters"/>
</dbReference>
<dbReference type="Proteomes" id="UP000234254">
    <property type="component" value="Unassembled WGS sequence"/>
</dbReference>
<dbReference type="PRINTS" id="PR00171">
    <property type="entry name" value="SUGRTRNSPORT"/>
</dbReference>
<evidence type="ECO:0000256" key="8">
    <source>
        <dbReference type="SAM" id="Phobius"/>
    </source>
</evidence>
<feature type="transmembrane region" description="Helical" evidence="8">
    <location>
        <begin position="12"/>
        <end position="31"/>
    </location>
</feature>
<dbReference type="EMBL" id="MSFM01000001">
    <property type="protein sequence ID" value="PKY08539.1"/>
    <property type="molecule type" value="Genomic_DNA"/>
</dbReference>
<reference evidence="10" key="1">
    <citation type="submission" date="2016-12" db="EMBL/GenBank/DDBJ databases">
        <title>The genomes of Aspergillus section Nigri reveals drivers in fungal speciation.</title>
        <authorList>
            <consortium name="DOE Joint Genome Institute"/>
            <person name="Vesth T.C."/>
            <person name="Nybo J."/>
            <person name="Theobald S."/>
            <person name="Brandl J."/>
            <person name="Frisvad J.C."/>
            <person name="Nielsen K.F."/>
            <person name="Lyhne E.K."/>
            <person name="Kogle M.E."/>
            <person name="Kuo A."/>
            <person name="Riley R."/>
            <person name="Clum A."/>
            <person name="Nolan M."/>
            <person name="Lipzen A."/>
            <person name="Salamov A."/>
            <person name="Henrissat B."/>
            <person name="Wiebenga A."/>
            <person name="De vries R.P."/>
            <person name="Grigoriev I.V."/>
            <person name="Mortensen U.H."/>
            <person name="Andersen M.R."/>
            <person name="Baker S.E."/>
        </authorList>
    </citation>
    <scope>NUCLEOTIDE SEQUENCE</scope>
    <source>
        <strain evidence="10">IBT 28561</strain>
    </source>
</reference>
<dbReference type="GO" id="GO:0005351">
    <property type="term" value="F:carbohydrate:proton symporter activity"/>
    <property type="evidence" value="ECO:0007669"/>
    <property type="project" value="TreeGrafter"/>
</dbReference>
<keyword evidence="3 7" id="KW-0813">Transport</keyword>
<keyword evidence="6 8" id="KW-0472">Membrane</keyword>
<comment type="similarity">
    <text evidence="2 7">Belongs to the major facilitator superfamily. Sugar transporter (TC 2.A.1.1) family.</text>
</comment>
<feature type="transmembrane region" description="Helical" evidence="8">
    <location>
        <begin position="303"/>
        <end position="324"/>
    </location>
</feature>
<evidence type="ECO:0000256" key="3">
    <source>
        <dbReference type="ARBA" id="ARBA00022448"/>
    </source>
</evidence>
<dbReference type="FunFam" id="1.20.1250.20:FF:001021">
    <property type="entry name" value="MFS sugar transporter, putative (AFU_orthologue AFUA_5G06720)"/>
    <property type="match status" value="1"/>
</dbReference>
<proteinExistence type="inferred from homology"/>
<feature type="transmembrane region" description="Helical" evidence="8">
    <location>
        <begin position="336"/>
        <end position="355"/>
    </location>
</feature>
<keyword evidence="11" id="KW-1185">Reference proteome</keyword>
<dbReference type="SUPFAM" id="SSF103473">
    <property type="entry name" value="MFS general substrate transporter"/>
    <property type="match status" value="1"/>
</dbReference>
<feature type="domain" description="Major facilitator superfamily (MFS) profile" evidence="9">
    <location>
        <begin position="18"/>
        <end position="456"/>
    </location>
</feature>
<feature type="transmembrane region" description="Helical" evidence="8">
    <location>
        <begin position="175"/>
        <end position="197"/>
    </location>
</feature>
<keyword evidence="4 8" id="KW-0812">Transmembrane</keyword>
<feature type="transmembrane region" description="Helical" evidence="8">
    <location>
        <begin position="144"/>
        <end position="163"/>
    </location>
</feature>
<dbReference type="OrthoDB" id="6612291at2759"/>
<feature type="transmembrane region" description="Helical" evidence="8">
    <location>
        <begin position="367"/>
        <end position="390"/>
    </location>
</feature>
<sequence>MTGNNTMYGRGLGLRLAILFTCQVAFILFGYNQGVFSGIVRNDDFLSLLNHPSSAVLGIIVAIYNLGCLFGTVVAFVVSDKLGFRKTMWFSMAWIIIGASLQACSYSQAQLLVSRFISGTGTGIMSVAAPVYQAELCEAKNRGMYVCSQPLAIGVGIVISYWFDYGMSYVTGSVSWRLPIAFQMIFAIVVVIMVRGLPESPRWLYRWQRPDEALQVLCDVYDRAADDPKIVEDSRGMYRAVELDKLREEYRWSRIFKKDELQTGRRVLLSYGLQFMNQMTGINFIVTYVTSVLETNVGLDKQLSLLLGGVIQVMFVIGSIYPTMYSDRLGRRRPMMWGNFGLFLCMMMISILLSFKGTSIEKPAATASIVFFFLFMLIFGASINCIPWVYSPELLPLHVRAKGQAIAISASWLWNFFVAMIAPTLIKELVWKGYLIFMCMNLIFVPIVYYFYPETANLTLEEIDYLFMDGSQPDSQPDLLYPDAKEPAVREVKCTA</sequence>
<evidence type="ECO:0000256" key="2">
    <source>
        <dbReference type="ARBA" id="ARBA00010992"/>
    </source>
</evidence>
<dbReference type="RefSeq" id="XP_024697133.1">
    <property type="nucleotide sequence ID" value="XM_024832955.1"/>
</dbReference>
<feature type="transmembrane region" description="Helical" evidence="8">
    <location>
        <begin position="405"/>
        <end position="426"/>
    </location>
</feature>
<dbReference type="PANTHER" id="PTHR48022:SF1">
    <property type="entry name" value="SUGAR TRANSPORTER, PUTATIVE (AFU_ORTHOLOGUE AFUA_5G06720)-RELATED"/>
    <property type="match status" value="1"/>
</dbReference>
<dbReference type="InterPro" id="IPR036259">
    <property type="entry name" value="MFS_trans_sf"/>
</dbReference>
<evidence type="ECO:0000256" key="1">
    <source>
        <dbReference type="ARBA" id="ARBA00004141"/>
    </source>
</evidence>
<dbReference type="InterPro" id="IPR005828">
    <property type="entry name" value="MFS_sugar_transport-like"/>
</dbReference>
<dbReference type="Gene3D" id="1.20.1250.20">
    <property type="entry name" value="MFS general substrate transporter like domains"/>
    <property type="match status" value="1"/>
</dbReference>
<dbReference type="GeneID" id="36540479"/>
<dbReference type="VEuPathDB" id="FungiDB:P168DRAFT_18216"/>
<organism evidence="10 11">
    <name type="scientific">Aspergillus campestris (strain IBT 28561)</name>
    <dbReference type="NCBI Taxonomy" id="1392248"/>
    <lineage>
        <taxon>Eukaryota</taxon>
        <taxon>Fungi</taxon>
        <taxon>Dikarya</taxon>
        <taxon>Ascomycota</taxon>
        <taxon>Pezizomycotina</taxon>
        <taxon>Eurotiomycetes</taxon>
        <taxon>Eurotiomycetidae</taxon>
        <taxon>Eurotiales</taxon>
        <taxon>Aspergillaceae</taxon>
        <taxon>Aspergillus</taxon>
        <taxon>Aspergillus subgen. Circumdati</taxon>
    </lineage>
</organism>
<dbReference type="InterPro" id="IPR020846">
    <property type="entry name" value="MFS_dom"/>
</dbReference>
<dbReference type="AlphaFoldDB" id="A0A2I1DF88"/>
<evidence type="ECO:0000256" key="5">
    <source>
        <dbReference type="ARBA" id="ARBA00022989"/>
    </source>
</evidence>
<feature type="transmembrane region" description="Helical" evidence="8">
    <location>
        <begin position="433"/>
        <end position="452"/>
    </location>
</feature>
<evidence type="ECO:0000256" key="6">
    <source>
        <dbReference type="ARBA" id="ARBA00023136"/>
    </source>
</evidence>
<dbReference type="InterPro" id="IPR003663">
    <property type="entry name" value="Sugar/inositol_transpt"/>
</dbReference>
<gene>
    <name evidence="10" type="ORF">P168DRAFT_18216</name>
</gene>